<evidence type="ECO:0000313" key="4">
    <source>
        <dbReference type="Proteomes" id="UP001420932"/>
    </source>
</evidence>
<evidence type="ECO:0000256" key="2">
    <source>
        <dbReference type="SAM" id="Phobius"/>
    </source>
</evidence>
<sequence length="235" mass="24404">MQTVDDTRNSVKEELRATSGCGGVGASSGGGPNKWRGKIAEATKGQAATAWGYEQRRRGVQAAAASACRTTSDGVTTVSLGLADPGVTGCDGSGEEGSDDGGSIEGGSGGDEQRDDGGAPRYRSARPYVAFVAVLFLIINRSKSVTDQPTWTLAVCCLFVAVQRQINNKLYVYNAFDLHLHYISSLPHAATTVAVVIAATTVAAQSVIRDRESPPPPSALGLLGGLILGIFLKSF</sequence>
<evidence type="ECO:0000256" key="1">
    <source>
        <dbReference type="SAM" id="MobiDB-lite"/>
    </source>
</evidence>
<accession>A0AAP0F0E2</accession>
<protein>
    <submittedName>
        <fullName evidence="3">Uncharacterized protein</fullName>
    </submittedName>
</protein>
<proteinExistence type="predicted"/>
<feature type="region of interest" description="Disordered" evidence="1">
    <location>
        <begin position="86"/>
        <end position="121"/>
    </location>
</feature>
<keyword evidence="2" id="KW-0812">Transmembrane</keyword>
<organism evidence="3 4">
    <name type="scientific">Stephania yunnanensis</name>
    <dbReference type="NCBI Taxonomy" id="152371"/>
    <lineage>
        <taxon>Eukaryota</taxon>
        <taxon>Viridiplantae</taxon>
        <taxon>Streptophyta</taxon>
        <taxon>Embryophyta</taxon>
        <taxon>Tracheophyta</taxon>
        <taxon>Spermatophyta</taxon>
        <taxon>Magnoliopsida</taxon>
        <taxon>Ranunculales</taxon>
        <taxon>Menispermaceae</taxon>
        <taxon>Menispermoideae</taxon>
        <taxon>Cissampelideae</taxon>
        <taxon>Stephania</taxon>
    </lineage>
</organism>
<name>A0AAP0F0E2_9MAGN</name>
<keyword evidence="4" id="KW-1185">Reference proteome</keyword>
<comment type="caution">
    <text evidence="3">The sequence shown here is derived from an EMBL/GenBank/DDBJ whole genome shotgun (WGS) entry which is preliminary data.</text>
</comment>
<feature type="transmembrane region" description="Helical" evidence="2">
    <location>
        <begin position="186"/>
        <end position="208"/>
    </location>
</feature>
<feature type="compositionally biased region" description="Basic and acidic residues" evidence="1">
    <location>
        <begin position="1"/>
        <end position="16"/>
    </location>
</feature>
<evidence type="ECO:0000313" key="3">
    <source>
        <dbReference type="EMBL" id="KAK9098304.1"/>
    </source>
</evidence>
<keyword evidence="2" id="KW-1133">Transmembrane helix</keyword>
<feature type="region of interest" description="Disordered" evidence="1">
    <location>
        <begin position="1"/>
        <end position="37"/>
    </location>
</feature>
<feature type="compositionally biased region" description="Gly residues" evidence="1">
    <location>
        <begin position="20"/>
        <end position="32"/>
    </location>
</feature>
<feature type="transmembrane region" description="Helical" evidence="2">
    <location>
        <begin position="214"/>
        <end position="232"/>
    </location>
</feature>
<gene>
    <name evidence="3" type="ORF">Syun_025349</name>
</gene>
<dbReference type="EMBL" id="JBBNAF010000011">
    <property type="protein sequence ID" value="KAK9098304.1"/>
    <property type="molecule type" value="Genomic_DNA"/>
</dbReference>
<dbReference type="Proteomes" id="UP001420932">
    <property type="component" value="Unassembled WGS sequence"/>
</dbReference>
<dbReference type="AlphaFoldDB" id="A0AAP0F0E2"/>
<keyword evidence="2" id="KW-0472">Membrane</keyword>
<reference evidence="3 4" key="1">
    <citation type="submission" date="2024-01" db="EMBL/GenBank/DDBJ databases">
        <title>Genome assemblies of Stephania.</title>
        <authorList>
            <person name="Yang L."/>
        </authorList>
    </citation>
    <scope>NUCLEOTIDE SEQUENCE [LARGE SCALE GENOMIC DNA]</scope>
    <source>
        <strain evidence="3">YNDBR</strain>
        <tissue evidence="3">Leaf</tissue>
    </source>
</reference>